<accession>A0A2T0LBC9</accession>
<sequence length="267" mass="31770">MDLFYDRGMRRRTAFAWTLIVCLLLSGGCSLLTPEKSVVDKILEEMENMSEPSEEEKQKVKQEAEQYLKERYGEEFYVDDLHYIWQTNRWSMRGHLTNEKGWDFWVSKYNGQFKDAYFTHRISRDAEEEIKPQIEEAFDSLINWDTSVGIPEEIEDQYAKSIPSYQELREKTKRYKQTITIALATSLTEKNQEQEFEEVYRLVSYLNQNNIRADMEIFYYDPSIKEKGIKKVDFTRSGYYQEYLTGLLEINDVSKVKTAKDIGKYLK</sequence>
<dbReference type="Proteomes" id="UP000237797">
    <property type="component" value="Unassembled WGS sequence"/>
</dbReference>
<reference evidence="1 2" key="1">
    <citation type="submission" date="2018-03" db="EMBL/GenBank/DDBJ databases">
        <title>Genomic Encyclopedia of Archaeal and Bacterial Type Strains, Phase II (KMG-II): from individual species to whole genera.</title>
        <authorList>
            <person name="Goeker M."/>
        </authorList>
    </citation>
    <scope>NUCLEOTIDE SEQUENCE [LARGE SCALE GENOMIC DNA]</scope>
    <source>
        <strain evidence="1 2">DSM 44946</strain>
    </source>
</reference>
<dbReference type="EMBL" id="PVNE01000027">
    <property type="protein sequence ID" value="PRX39223.1"/>
    <property type="molecule type" value="Genomic_DNA"/>
</dbReference>
<dbReference type="OrthoDB" id="9792998at2"/>
<dbReference type="RefSeq" id="WP_106346228.1">
    <property type="nucleotide sequence ID" value="NZ_PVNE01000027.1"/>
</dbReference>
<evidence type="ECO:0008006" key="3">
    <source>
        <dbReference type="Google" id="ProtNLM"/>
    </source>
</evidence>
<dbReference type="AlphaFoldDB" id="A0A2T0LBC9"/>
<dbReference type="PROSITE" id="PS51257">
    <property type="entry name" value="PROKAR_LIPOPROTEIN"/>
    <property type="match status" value="1"/>
</dbReference>
<evidence type="ECO:0000313" key="1">
    <source>
        <dbReference type="EMBL" id="PRX39223.1"/>
    </source>
</evidence>
<organism evidence="1 2">
    <name type="scientific">Planifilum fimeticola</name>
    <dbReference type="NCBI Taxonomy" id="201975"/>
    <lineage>
        <taxon>Bacteria</taxon>
        <taxon>Bacillati</taxon>
        <taxon>Bacillota</taxon>
        <taxon>Bacilli</taxon>
        <taxon>Bacillales</taxon>
        <taxon>Thermoactinomycetaceae</taxon>
        <taxon>Planifilum</taxon>
    </lineage>
</organism>
<keyword evidence="2" id="KW-1185">Reference proteome</keyword>
<comment type="caution">
    <text evidence="1">The sequence shown here is derived from an EMBL/GenBank/DDBJ whole genome shotgun (WGS) entry which is preliminary data.</text>
</comment>
<proteinExistence type="predicted"/>
<gene>
    <name evidence="1" type="ORF">CLV97_1275</name>
</gene>
<evidence type="ECO:0000313" key="2">
    <source>
        <dbReference type="Proteomes" id="UP000237797"/>
    </source>
</evidence>
<protein>
    <recommendedName>
        <fullName evidence="3">Lipoprotein</fullName>
    </recommendedName>
</protein>
<name>A0A2T0LBC9_9BACL</name>